<evidence type="ECO:0000256" key="1">
    <source>
        <dbReference type="SAM" id="MobiDB-lite"/>
    </source>
</evidence>
<feature type="compositionally biased region" description="Low complexity" evidence="1">
    <location>
        <begin position="278"/>
        <end position="294"/>
    </location>
</feature>
<feature type="region of interest" description="Disordered" evidence="1">
    <location>
        <begin position="278"/>
        <end position="303"/>
    </location>
</feature>
<accession>A0ABQ6JB27</accession>
<keyword evidence="3" id="KW-1185">Reference proteome</keyword>
<name>A0ABQ6JB27_9ACTN</name>
<organism evidence="2 3">
    <name type="scientific">Angustibacter aerolatus</name>
    <dbReference type="NCBI Taxonomy" id="1162965"/>
    <lineage>
        <taxon>Bacteria</taxon>
        <taxon>Bacillati</taxon>
        <taxon>Actinomycetota</taxon>
        <taxon>Actinomycetes</taxon>
        <taxon>Kineosporiales</taxon>
        <taxon>Kineosporiaceae</taxon>
    </lineage>
</organism>
<sequence length="303" mass="31275">MPPLRLDVDVQPADDVGEQLAVAAAAERGVEVDEVHPLRPARLPGQRGVEGVAVGRLAAGLALHQAHRPPLDHVDGGQQPQRGQRGRVAHAGGLLGVGGPGHSDRTQFSSSLRAGVAALLGVELGRRQGALLDGGHEPRPVRRPGDVGLGEARVGDLQPPVLHGVGVHEVEPLRLDAGEQPAARCGLDGVPAGVRDDGRREPLDRARPLAEALAGVEARLGRAVEEHLVAHAHPEHRSVAGQPAVDHLVAAHRAQPGDAGVEVAHAGHHEAVAVHRGAAVGGHSTSAPTRSSARTAERTLPEP</sequence>
<dbReference type="EMBL" id="BSUZ01000001">
    <property type="protein sequence ID" value="GMA85391.1"/>
    <property type="molecule type" value="Genomic_DNA"/>
</dbReference>
<dbReference type="Proteomes" id="UP001157017">
    <property type="component" value="Unassembled WGS sequence"/>
</dbReference>
<evidence type="ECO:0000313" key="2">
    <source>
        <dbReference type="EMBL" id="GMA85391.1"/>
    </source>
</evidence>
<evidence type="ECO:0000313" key="3">
    <source>
        <dbReference type="Proteomes" id="UP001157017"/>
    </source>
</evidence>
<reference evidence="3" key="1">
    <citation type="journal article" date="2019" name="Int. J. Syst. Evol. Microbiol.">
        <title>The Global Catalogue of Microorganisms (GCM) 10K type strain sequencing project: providing services to taxonomists for standard genome sequencing and annotation.</title>
        <authorList>
            <consortium name="The Broad Institute Genomics Platform"/>
            <consortium name="The Broad Institute Genome Sequencing Center for Infectious Disease"/>
            <person name="Wu L."/>
            <person name="Ma J."/>
        </authorList>
    </citation>
    <scope>NUCLEOTIDE SEQUENCE [LARGE SCALE GENOMIC DNA]</scope>
    <source>
        <strain evidence="3">NBRC 108730</strain>
    </source>
</reference>
<comment type="caution">
    <text evidence="2">The sequence shown here is derived from an EMBL/GenBank/DDBJ whole genome shotgun (WGS) entry which is preliminary data.</text>
</comment>
<protein>
    <submittedName>
        <fullName evidence="2">Uncharacterized protein</fullName>
    </submittedName>
</protein>
<proteinExistence type="predicted"/>
<gene>
    <name evidence="2" type="ORF">GCM10025868_06410</name>
</gene>